<sequence length="251" mass="26460">MIRYCTAAVAAFALAASGPALAQERSVQASITVIGRGHTETPPDRFTVSAEIEGRGASQVLALRALADAQSKVSDVAKLEGLDKVSFTTGSPALRPTFSPSCGGSGYDRDTDDCPIVGYVASMSLTLEASPIARAGDALSLISERGARNASVQAFTLADVSQQEILAQRAAFEDARRQAQALATASDQRIVRLVRLQDPSAGQYPPAELLAMHRVDEVVVTGARVRPTVSLDVAPPPVRTEARVLVTFEIE</sequence>
<accession>A0ABQ5T5V1</accession>
<reference evidence="2" key="1">
    <citation type="journal article" date="2014" name="Int. J. Syst. Evol. Microbiol.">
        <title>Complete genome of a new Firmicutes species belonging to the dominant human colonic microbiota ('Ruminococcus bicirculans') reveals two chromosomes and a selective capacity to utilize plant glucans.</title>
        <authorList>
            <consortium name="NISC Comparative Sequencing Program"/>
            <person name="Wegmann U."/>
            <person name="Louis P."/>
            <person name="Goesmann A."/>
            <person name="Henrissat B."/>
            <person name="Duncan S.H."/>
            <person name="Flint H.J."/>
        </authorList>
    </citation>
    <scope>NUCLEOTIDE SEQUENCE</scope>
    <source>
        <strain evidence="2">VKM B-1499</strain>
    </source>
</reference>
<dbReference type="Proteomes" id="UP001143509">
    <property type="component" value="Unassembled WGS sequence"/>
</dbReference>
<evidence type="ECO:0000256" key="1">
    <source>
        <dbReference type="SAM" id="SignalP"/>
    </source>
</evidence>
<gene>
    <name evidence="2" type="ORF">GCM10017620_01290</name>
</gene>
<evidence type="ECO:0000313" key="2">
    <source>
        <dbReference type="EMBL" id="GLK47156.1"/>
    </source>
</evidence>
<dbReference type="InterPro" id="IPR007497">
    <property type="entry name" value="SIMPL/DUF541"/>
</dbReference>
<comment type="caution">
    <text evidence="2">The sequence shown here is derived from an EMBL/GenBank/DDBJ whole genome shotgun (WGS) entry which is preliminary data.</text>
</comment>
<dbReference type="Gene3D" id="3.30.110.170">
    <property type="entry name" value="Protein of unknown function (DUF541), domain 1"/>
    <property type="match status" value="1"/>
</dbReference>
<keyword evidence="3" id="KW-1185">Reference proteome</keyword>
<proteinExistence type="predicted"/>
<dbReference type="RefSeq" id="WP_271163547.1">
    <property type="nucleotide sequence ID" value="NZ_BSFD01000001.1"/>
</dbReference>
<evidence type="ECO:0000313" key="3">
    <source>
        <dbReference type="Proteomes" id="UP001143509"/>
    </source>
</evidence>
<dbReference type="Gene3D" id="3.30.70.2970">
    <property type="entry name" value="Protein of unknown function (DUF541), domain 2"/>
    <property type="match status" value="1"/>
</dbReference>
<reference evidence="2" key="2">
    <citation type="submission" date="2023-01" db="EMBL/GenBank/DDBJ databases">
        <authorList>
            <person name="Sun Q."/>
            <person name="Evtushenko L."/>
        </authorList>
    </citation>
    <scope>NUCLEOTIDE SEQUENCE</scope>
    <source>
        <strain evidence="2">VKM B-1499</strain>
    </source>
</reference>
<dbReference type="PANTHER" id="PTHR34387">
    <property type="entry name" value="SLR1258 PROTEIN"/>
    <property type="match status" value="1"/>
</dbReference>
<name>A0ABQ5T5V1_9CAUL</name>
<organism evidence="2 3">
    <name type="scientific">Brevundimonas intermedia</name>
    <dbReference type="NCBI Taxonomy" id="74315"/>
    <lineage>
        <taxon>Bacteria</taxon>
        <taxon>Pseudomonadati</taxon>
        <taxon>Pseudomonadota</taxon>
        <taxon>Alphaproteobacteria</taxon>
        <taxon>Caulobacterales</taxon>
        <taxon>Caulobacteraceae</taxon>
        <taxon>Brevundimonas</taxon>
    </lineage>
</organism>
<protein>
    <recommendedName>
        <fullName evidence="4">DUF541 domain-containing protein</fullName>
    </recommendedName>
</protein>
<keyword evidence="1" id="KW-0732">Signal</keyword>
<evidence type="ECO:0008006" key="4">
    <source>
        <dbReference type="Google" id="ProtNLM"/>
    </source>
</evidence>
<dbReference type="Pfam" id="PF04402">
    <property type="entry name" value="SIMPL"/>
    <property type="match status" value="1"/>
</dbReference>
<feature type="signal peptide" evidence="1">
    <location>
        <begin position="1"/>
        <end position="22"/>
    </location>
</feature>
<dbReference type="InterPro" id="IPR052022">
    <property type="entry name" value="26kDa_periplasmic_antigen"/>
</dbReference>
<dbReference type="EMBL" id="BSFD01000001">
    <property type="protein sequence ID" value="GLK47156.1"/>
    <property type="molecule type" value="Genomic_DNA"/>
</dbReference>
<dbReference type="PANTHER" id="PTHR34387:SF2">
    <property type="entry name" value="SLR1258 PROTEIN"/>
    <property type="match status" value="1"/>
</dbReference>
<feature type="chain" id="PRO_5045945524" description="DUF541 domain-containing protein" evidence="1">
    <location>
        <begin position="23"/>
        <end position="251"/>
    </location>
</feature>